<feature type="domain" description="SGNH hydrolase-type esterase" evidence="2">
    <location>
        <begin position="74"/>
        <end position="204"/>
    </location>
</feature>
<evidence type="ECO:0000256" key="1">
    <source>
        <dbReference type="SAM" id="Phobius"/>
    </source>
</evidence>
<dbReference type="InterPro" id="IPR013830">
    <property type="entry name" value="SGNH_hydro"/>
</dbReference>
<dbReference type="EMBL" id="JAHKPV010000021">
    <property type="protein sequence ID" value="MBU2875238.1"/>
    <property type="molecule type" value="Genomic_DNA"/>
</dbReference>
<feature type="transmembrane region" description="Helical" evidence="1">
    <location>
        <begin position="12"/>
        <end position="30"/>
    </location>
</feature>
<keyword evidence="4" id="KW-1185">Reference proteome</keyword>
<gene>
    <name evidence="3" type="ORF">KO508_14630</name>
</gene>
<organism evidence="3 4">
    <name type="scientific">Marinobacter salexigens</name>
    <dbReference type="NCBI Taxonomy" id="1925763"/>
    <lineage>
        <taxon>Bacteria</taxon>
        <taxon>Pseudomonadati</taxon>
        <taxon>Pseudomonadota</taxon>
        <taxon>Gammaproteobacteria</taxon>
        <taxon>Pseudomonadales</taxon>
        <taxon>Marinobacteraceae</taxon>
        <taxon>Marinobacter</taxon>
    </lineage>
</organism>
<keyword evidence="1" id="KW-0812">Transmembrane</keyword>
<dbReference type="InterPro" id="IPR036514">
    <property type="entry name" value="SGNH_hydro_sf"/>
</dbReference>
<name>A0ABS6AAM3_9GAMM</name>
<evidence type="ECO:0000259" key="2">
    <source>
        <dbReference type="Pfam" id="PF13472"/>
    </source>
</evidence>
<dbReference type="Pfam" id="PF13472">
    <property type="entry name" value="Lipase_GDSL_2"/>
    <property type="match status" value="1"/>
</dbReference>
<accession>A0ABS6AAM3</accession>
<dbReference type="SUPFAM" id="SSF52266">
    <property type="entry name" value="SGNH hydrolase"/>
    <property type="match status" value="1"/>
</dbReference>
<keyword evidence="1" id="KW-0472">Membrane</keyword>
<dbReference type="Gene3D" id="3.40.50.1110">
    <property type="entry name" value="SGNH hydrolase"/>
    <property type="match status" value="1"/>
</dbReference>
<evidence type="ECO:0000313" key="4">
    <source>
        <dbReference type="Proteomes" id="UP000753376"/>
    </source>
</evidence>
<sequence length="213" mass="23917">MVGYSTSFKKMASIFTGSIIVIAFSVWFGFKNSDYIEYFIDDLKNNNDIGAIALGSSSIINLPLEHFENCSNFLNRGFGGGTLDKIFTYLNLQSLSRSVKLVIVYAGENDIVYGEDVDQVISQFDQLAERLSSEFDQAHIVIIKVKLAPSRSEYHLQFKALNTELEALAKHPRVIVVGSKLSKKVIPKYYLNDGVHLNSNGYRVFLDKVPKEC</sequence>
<keyword evidence="1" id="KW-1133">Transmembrane helix</keyword>
<reference evidence="3 4" key="1">
    <citation type="submission" date="2021-05" db="EMBL/GenBank/DDBJ databases">
        <title>Draft genomes of bacteria isolated from model marine particles.</title>
        <authorList>
            <person name="Datta M.S."/>
            <person name="Schwartzman J.A."/>
            <person name="Enke T.N."/>
            <person name="Saavedra J."/>
            <person name="Cermak N."/>
            <person name="Cordero O.X."/>
        </authorList>
    </citation>
    <scope>NUCLEOTIDE SEQUENCE [LARGE SCALE GENOMIC DNA]</scope>
    <source>
        <strain evidence="3 4">D2M19</strain>
    </source>
</reference>
<dbReference type="Proteomes" id="UP000753376">
    <property type="component" value="Unassembled WGS sequence"/>
</dbReference>
<evidence type="ECO:0000313" key="3">
    <source>
        <dbReference type="EMBL" id="MBU2875238.1"/>
    </source>
</evidence>
<proteinExistence type="predicted"/>
<comment type="caution">
    <text evidence="3">The sequence shown here is derived from an EMBL/GenBank/DDBJ whole genome shotgun (WGS) entry which is preliminary data.</text>
</comment>
<protein>
    <recommendedName>
        <fullName evidence="2">SGNH hydrolase-type esterase domain-containing protein</fullName>
    </recommendedName>
</protein>